<dbReference type="SUPFAM" id="SSF56112">
    <property type="entry name" value="Protein kinase-like (PK-like)"/>
    <property type="match status" value="1"/>
</dbReference>
<dbReference type="EMBL" id="BAUL01000015">
    <property type="protein sequence ID" value="GAD92050.1"/>
    <property type="molecule type" value="Genomic_DNA"/>
</dbReference>
<accession>V5HRQ8</accession>
<dbReference type="Gene3D" id="1.10.510.10">
    <property type="entry name" value="Transferase(Phosphotransferase) domain 1"/>
    <property type="match status" value="1"/>
</dbReference>
<dbReference type="InterPro" id="IPR011009">
    <property type="entry name" value="Kinase-like_dom_sf"/>
</dbReference>
<feature type="region of interest" description="Disordered" evidence="2">
    <location>
        <begin position="65"/>
        <end position="111"/>
    </location>
</feature>
<dbReference type="InParanoid" id="V5HRQ8"/>
<evidence type="ECO:0008006" key="5">
    <source>
        <dbReference type="Google" id="ProtNLM"/>
    </source>
</evidence>
<comment type="caution">
    <text evidence="3">The sequence shown here is derived from an EMBL/GenBank/DDBJ whole genome shotgun (WGS) entry which is preliminary data.</text>
</comment>
<dbReference type="eggNOG" id="ENOG502SHD6">
    <property type="taxonomic scope" value="Eukaryota"/>
</dbReference>
<feature type="coiled-coil region" evidence="1">
    <location>
        <begin position="2"/>
        <end position="46"/>
    </location>
</feature>
<name>V5HRQ8_BYSSN</name>
<dbReference type="OrthoDB" id="2156052at2759"/>
<evidence type="ECO:0000313" key="4">
    <source>
        <dbReference type="Proteomes" id="UP000018001"/>
    </source>
</evidence>
<proteinExistence type="predicted"/>
<dbReference type="AlphaFoldDB" id="V5HRQ8"/>
<sequence>MAQDLNSLLEKIKQAEQRAEKAEQQLEQAELQRKQVEQRLQAEQQLGPRTLFGVLEGCHELSLAEAGAPPGPPSLSSLRNNCSGRARGGLGRGQASLEAGGRSKGTESTKSRHHQYCTMKCLSGLVKGDPLDPSCPNVKEHGHIVHGLNADDFTRLLSDQLSGDRETGFEQLHIVGRTGFILKGTLLSHGYTVLLKATTAQRLPNLKEEVKVYRQLDLLQRKQISVCIGDFALQVPYWYHGQHMVHMLILSWAGIRVKKVITAQNESFFLQQRDGILSHIKAVGVTHNDAEWRNILWSEETDGLVVIDFESPPKPCNS</sequence>
<evidence type="ECO:0000313" key="3">
    <source>
        <dbReference type="EMBL" id="GAD92050.1"/>
    </source>
</evidence>
<gene>
    <name evidence="3" type="ORF">PVAR5_0636</name>
</gene>
<keyword evidence="4" id="KW-1185">Reference proteome</keyword>
<organism evidence="3 4">
    <name type="scientific">Byssochlamys spectabilis (strain No. 5 / NBRC 109023)</name>
    <name type="common">Paecilomyces variotii</name>
    <dbReference type="NCBI Taxonomy" id="1356009"/>
    <lineage>
        <taxon>Eukaryota</taxon>
        <taxon>Fungi</taxon>
        <taxon>Dikarya</taxon>
        <taxon>Ascomycota</taxon>
        <taxon>Pezizomycotina</taxon>
        <taxon>Eurotiomycetes</taxon>
        <taxon>Eurotiomycetidae</taxon>
        <taxon>Eurotiales</taxon>
        <taxon>Thermoascaceae</taxon>
        <taxon>Paecilomyces</taxon>
    </lineage>
</organism>
<protein>
    <recommendedName>
        <fullName evidence="5">Protein kinase domain-containing protein</fullName>
    </recommendedName>
</protein>
<evidence type="ECO:0000256" key="2">
    <source>
        <dbReference type="SAM" id="MobiDB-lite"/>
    </source>
</evidence>
<dbReference type="HOGENOM" id="CLU_874342_0_0_1"/>
<evidence type="ECO:0000256" key="1">
    <source>
        <dbReference type="SAM" id="Coils"/>
    </source>
</evidence>
<reference evidence="4" key="1">
    <citation type="journal article" date="2014" name="Genome Announc.">
        <title>Draft genome sequence of the formaldehyde-resistant fungus Byssochlamys spectabilis No. 5 (anamorph Paecilomyces variotii No. 5) (NBRC109023).</title>
        <authorList>
            <person name="Oka T."/>
            <person name="Ekino K."/>
            <person name="Fukuda K."/>
            <person name="Nomura Y."/>
        </authorList>
    </citation>
    <scope>NUCLEOTIDE SEQUENCE [LARGE SCALE GENOMIC DNA]</scope>
    <source>
        <strain evidence="4">No. 5 / NBRC 109023</strain>
    </source>
</reference>
<dbReference type="Proteomes" id="UP000018001">
    <property type="component" value="Unassembled WGS sequence"/>
</dbReference>
<keyword evidence="1" id="KW-0175">Coiled coil</keyword>
<feature type="compositionally biased region" description="Low complexity" evidence="2">
    <location>
        <begin position="65"/>
        <end position="78"/>
    </location>
</feature>